<protein>
    <submittedName>
        <fullName evidence="2">Uncharacterized protein</fullName>
    </submittedName>
</protein>
<feature type="compositionally biased region" description="Basic and acidic residues" evidence="1">
    <location>
        <begin position="1"/>
        <end position="13"/>
    </location>
</feature>
<accession>A0A3B1B9G6</accession>
<dbReference type="EMBL" id="UOFS01000049">
    <property type="protein sequence ID" value="VAX01687.1"/>
    <property type="molecule type" value="Genomic_DNA"/>
</dbReference>
<reference evidence="2" key="1">
    <citation type="submission" date="2018-06" db="EMBL/GenBank/DDBJ databases">
        <authorList>
            <person name="Zhirakovskaya E."/>
        </authorList>
    </citation>
    <scope>NUCLEOTIDE SEQUENCE</scope>
</reference>
<name>A0A3B1B9G6_9ZZZZ</name>
<gene>
    <name evidence="2" type="ORF">MNBD_GAMMA22-2083</name>
</gene>
<organism evidence="2">
    <name type="scientific">hydrothermal vent metagenome</name>
    <dbReference type="NCBI Taxonomy" id="652676"/>
    <lineage>
        <taxon>unclassified sequences</taxon>
        <taxon>metagenomes</taxon>
        <taxon>ecological metagenomes</taxon>
    </lineage>
</organism>
<proteinExistence type="predicted"/>
<feature type="compositionally biased region" description="Polar residues" evidence="1">
    <location>
        <begin position="21"/>
        <end position="30"/>
    </location>
</feature>
<dbReference type="AlphaFoldDB" id="A0A3B1B9G6"/>
<sequence>MSQEKQKTDKLFDRLAGTPPGNETESNSGTQVLRTAIQAQIATQRAAEQASRDELNATQKTQMDAIKQQLLEQGLIGVANRSWFQSLQKLIFASGWERPFALAVSMMFVITIGVQLGLSPDLDPEIIVRGGATPEIITPNATKFSKQLSKSLRELGAKVLIVKINTTDLTMRVDVPRTANVAAIKKLFSDKGIKLQAYPPYRLIVKQSD</sequence>
<evidence type="ECO:0000313" key="2">
    <source>
        <dbReference type="EMBL" id="VAX01687.1"/>
    </source>
</evidence>
<feature type="region of interest" description="Disordered" evidence="1">
    <location>
        <begin position="1"/>
        <end position="30"/>
    </location>
</feature>
<evidence type="ECO:0000256" key="1">
    <source>
        <dbReference type="SAM" id="MobiDB-lite"/>
    </source>
</evidence>